<dbReference type="AlphaFoldDB" id="A0A7R8H2P3"/>
<protein>
    <submittedName>
        <fullName evidence="1">(salmon louse) hypothetical protein</fullName>
    </submittedName>
</protein>
<dbReference type="Proteomes" id="UP000675881">
    <property type="component" value="Chromosome 13"/>
</dbReference>
<proteinExistence type="predicted"/>
<evidence type="ECO:0000313" key="1">
    <source>
        <dbReference type="EMBL" id="CAF2831515.1"/>
    </source>
</evidence>
<dbReference type="EMBL" id="HG994592">
    <property type="protein sequence ID" value="CAF2831515.1"/>
    <property type="molecule type" value="Genomic_DNA"/>
</dbReference>
<reference evidence="1" key="1">
    <citation type="submission" date="2021-02" db="EMBL/GenBank/DDBJ databases">
        <authorList>
            <person name="Bekaert M."/>
        </authorList>
    </citation>
    <scope>NUCLEOTIDE SEQUENCE</scope>
    <source>
        <strain evidence="1">IoA-00</strain>
    </source>
</reference>
<keyword evidence="2" id="KW-1185">Reference proteome</keyword>
<accession>A0A7R8H2P3</accession>
<dbReference type="OrthoDB" id="9942326at2759"/>
<gene>
    <name evidence="1" type="ORF">LSAA_4351</name>
</gene>
<sequence length="278" mass="32669">MQYSKLLYRNIDLLLTASTVIRLRIQDYDLQLYRLMIFHFLRYILLHQYWYYFFLYGDDLVPIRAPSILRVASEKNKGFGISFELEDSRSSNLDASDRRQVLVFCGIIVFTMSQDSPLEKSAPWWEALREKDIYQECKSSCTKHSQGKRNVVELCDDTKTCKGRKKDIGDYAIEKCNEWSKKVGGIVPGYGRREKHEPTKGTWLACAIFCKNEAGVWYTPRTELEQLGELPFFPDGVWCHRDGKIDYYCQNSLCLPSSYDFSFLRKTLFDDEEEDYDE</sequence>
<organism evidence="1 2">
    <name type="scientific">Lepeophtheirus salmonis</name>
    <name type="common">Salmon louse</name>
    <name type="synonym">Caligus salmonis</name>
    <dbReference type="NCBI Taxonomy" id="72036"/>
    <lineage>
        <taxon>Eukaryota</taxon>
        <taxon>Metazoa</taxon>
        <taxon>Ecdysozoa</taxon>
        <taxon>Arthropoda</taxon>
        <taxon>Crustacea</taxon>
        <taxon>Multicrustacea</taxon>
        <taxon>Hexanauplia</taxon>
        <taxon>Copepoda</taxon>
        <taxon>Siphonostomatoida</taxon>
        <taxon>Caligidae</taxon>
        <taxon>Lepeophtheirus</taxon>
    </lineage>
</organism>
<name>A0A7R8H2P3_LEPSM</name>
<evidence type="ECO:0000313" key="2">
    <source>
        <dbReference type="Proteomes" id="UP000675881"/>
    </source>
</evidence>